<evidence type="ECO:0000256" key="1">
    <source>
        <dbReference type="SAM" id="Coils"/>
    </source>
</evidence>
<evidence type="ECO:0000313" key="5">
    <source>
        <dbReference type="Proteomes" id="UP000509704"/>
    </source>
</evidence>
<organism evidence="4 5">
    <name type="scientific">Zygotorulaspora mrakii</name>
    <name type="common">Zygosaccharomyces mrakii</name>
    <dbReference type="NCBI Taxonomy" id="42260"/>
    <lineage>
        <taxon>Eukaryota</taxon>
        <taxon>Fungi</taxon>
        <taxon>Dikarya</taxon>
        <taxon>Ascomycota</taxon>
        <taxon>Saccharomycotina</taxon>
        <taxon>Saccharomycetes</taxon>
        <taxon>Saccharomycetales</taxon>
        <taxon>Saccharomycetaceae</taxon>
        <taxon>Zygotorulaspora</taxon>
    </lineage>
</organism>
<feature type="transmembrane region" description="Helical" evidence="2">
    <location>
        <begin position="253"/>
        <end position="271"/>
    </location>
</feature>
<reference evidence="4 5" key="1">
    <citation type="submission" date="2020-07" db="EMBL/GenBank/DDBJ databases">
        <title>The yeast mating-type switching endonuclease HO is a domesticated member of an unorthodox homing genetic element family.</title>
        <authorList>
            <person name="Coughlan A.Y."/>
            <person name="Lombardi L."/>
            <person name="Braun-Galleani S."/>
            <person name="Martos A.R."/>
            <person name="Galeote V."/>
            <person name="Bigey F."/>
            <person name="Dequin S."/>
            <person name="Byrne K.P."/>
            <person name="Wolfe K.H."/>
        </authorList>
    </citation>
    <scope>NUCLEOTIDE SEQUENCE [LARGE SCALE GENOMIC DNA]</scope>
    <source>
        <strain evidence="4 5">NRRL Y-6702</strain>
    </source>
</reference>
<feature type="coiled-coil region" evidence="1">
    <location>
        <begin position="210"/>
        <end position="241"/>
    </location>
</feature>
<dbReference type="Proteomes" id="UP000509704">
    <property type="component" value="Chromosome 5"/>
</dbReference>
<feature type="domain" description="T-SNARE coiled-coil homology" evidence="3">
    <location>
        <begin position="177"/>
        <end position="245"/>
    </location>
</feature>
<dbReference type="SUPFAM" id="SSF58038">
    <property type="entry name" value="SNARE fusion complex"/>
    <property type="match status" value="1"/>
</dbReference>
<accession>A0A7H9B5Z4</accession>
<dbReference type="InterPro" id="IPR000727">
    <property type="entry name" value="T_SNARE_dom"/>
</dbReference>
<name>A0A7H9B5Z4_ZYGMR</name>
<gene>
    <name evidence="4" type="ORF">HG535_0E02960</name>
</gene>
<evidence type="ECO:0000313" key="4">
    <source>
        <dbReference type="EMBL" id="QLG73212.1"/>
    </source>
</evidence>
<dbReference type="SMART" id="SM00397">
    <property type="entry name" value="t_SNARE"/>
    <property type="match status" value="1"/>
</dbReference>
<dbReference type="OrthoDB" id="244190at2759"/>
<keyword evidence="2" id="KW-1133">Transmembrane helix</keyword>
<keyword evidence="5" id="KW-1185">Reference proteome</keyword>
<dbReference type="Pfam" id="PF05739">
    <property type="entry name" value="SNARE"/>
    <property type="match status" value="1"/>
</dbReference>
<dbReference type="GeneID" id="59236954"/>
<keyword evidence="2" id="KW-0812">Transmembrane</keyword>
<dbReference type="AlphaFoldDB" id="A0A7H9B5Z4"/>
<evidence type="ECO:0000256" key="2">
    <source>
        <dbReference type="SAM" id="Phobius"/>
    </source>
</evidence>
<keyword evidence="1" id="KW-0175">Coiled coil</keyword>
<proteinExistence type="predicted"/>
<dbReference type="KEGG" id="zmk:HG535_0E02960"/>
<protein>
    <recommendedName>
        <fullName evidence="3">t-SNARE coiled-coil homology domain-containing protein</fullName>
    </recommendedName>
</protein>
<dbReference type="CDD" id="cd15859">
    <property type="entry name" value="SNARE_SYN8"/>
    <property type="match status" value="1"/>
</dbReference>
<dbReference type="EMBL" id="CP058608">
    <property type="protein sequence ID" value="QLG73212.1"/>
    <property type="molecule type" value="Genomic_DNA"/>
</dbReference>
<dbReference type="Gene3D" id="1.20.5.110">
    <property type="match status" value="1"/>
</dbReference>
<dbReference type="RefSeq" id="XP_037144939.1">
    <property type="nucleotide sequence ID" value="XM_037289044.1"/>
</dbReference>
<sequence>MDDLRLSYEFGKLDDLVEERSRLSNVLKMKPSNQDNVRLKKQLNKTLDILKEAVNDGIDVSIIENYSKKFNNLLLQLPEGTIKVSLYQFEMPVTIVPTSGDSDDIDLPKKVRFKDEESSYAYEPESSHFEPYHDEISETTGDAEMDKHSSEEHPSISGSDAIHNLNIISPGVSNQDVFIQQQQQLLEQDSQLSILSNSVHRSYNMSLDINQEVTEQNDHVLQDLESLVNNSGRNLDKAKRRLEIFEKSAKENGPCAIIVLLVIILILLIVIL</sequence>
<keyword evidence="2" id="KW-0472">Membrane</keyword>
<evidence type="ECO:0000259" key="3">
    <source>
        <dbReference type="SMART" id="SM00397"/>
    </source>
</evidence>